<dbReference type="AlphaFoldDB" id="X1M1L1"/>
<name>X1M1L1_9ZZZZ</name>
<dbReference type="EMBL" id="BARV01022917">
    <property type="protein sequence ID" value="GAI25447.1"/>
    <property type="molecule type" value="Genomic_DNA"/>
</dbReference>
<feature type="non-terminal residue" evidence="1">
    <location>
        <position position="1"/>
    </location>
</feature>
<organism evidence="1">
    <name type="scientific">marine sediment metagenome</name>
    <dbReference type="NCBI Taxonomy" id="412755"/>
    <lineage>
        <taxon>unclassified sequences</taxon>
        <taxon>metagenomes</taxon>
        <taxon>ecological metagenomes</taxon>
    </lineage>
</organism>
<comment type="caution">
    <text evidence="1">The sequence shown here is derived from an EMBL/GenBank/DDBJ whole genome shotgun (WGS) entry which is preliminary data.</text>
</comment>
<protein>
    <submittedName>
        <fullName evidence="1">Uncharacterized protein</fullName>
    </submittedName>
</protein>
<sequence>LVADLETDQGMAKVLSAMKDGDLIVAADLLHCLDDPKDVMLHFSKWPMAILEYCPANKKYAGSYSTQIERYGATPIAPESFMDMFPGRKVDIVDMDPYILLLVEPADEAIPDYEREHAITSADVL</sequence>
<proteinExistence type="predicted"/>
<evidence type="ECO:0000313" key="1">
    <source>
        <dbReference type="EMBL" id="GAI25447.1"/>
    </source>
</evidence>
<reference evidence="1" key="1">
    <citation type="journal article" date="2014" name="Front. Microbiol.">
        <title>High frequency of phylogenetically diverse reductive dehalogenase-homologous genes in deep subseafloor sedimentary metagenomes.</title>
        <authorList>
            <person name="Kawai M."/>
            <person name="Futagami T."/>
            <person name="Toyoda A."/>
            <person name="Takaki Y."/>
            <person name="Nishi S."/>
            <person name="Hori S."/>
            <person name="Arai W."/>
            <person name="Tsubouchi T."/>
            <person name="Morono Y."/>
            <person name="Uchiyama I."/>
            <person name="Ito T."/>
            <person name="Fujiyama A."/>
            <person name="Inagaki F."/>
            <person name="Takami H."/>
        </authorList>
    </citation>
    <scope>NUCLEOTIDE SEQUENCE</scope>
    <source>
        <strain evidence="1">Expedition CK06-06</strain>
    </source>
</reference>
<gene>
    <name evidence="1" type="ORF">S06H3_37679</name>
</gene>
<accession>X1M1L1</accession>